<feature type="compositionally biased region" description="Polar residues" evidence="1">
    <location>
        <begin position="79"/>
        <end position="98"/>
    </location>
</feature>
<name>A0ABQ9HY93_9NEOP</name>
<reference evidence="2 3" key="1">
    <citation type="submission" date="2023-02" db="EMBL/GenBank/DDBJ databases">
        <title>LHISI_Scaffold_Assembly.</title>
        <authorList>
            <person name="Stuart O.P."/>
            <person name="Cleave R."/>
            <person name="Magrath M.J.L."/>
            <person name="Mikheyev A.S."/>
        </authorList>
    </citation>
    <scope>NUCLEOTIDE SEQUENCE [LARGE SCALE GENOMIC DNA]</scope>
    <source>
        <strain evidence="2">Daus_M_001</strain>
        <tissue evidence="2">Leg muscle</tissue>
    </source>
</reference>
<comment type="caution">
    <text evidence="2">The sequence shown here is derived from an EMBL/GenBank/DDBJ whole genome shotgun (WGS) entry which is preliminary data.</text>
</comment>
<protein>
    <submittedName>
        <fullName evidence="2">Uncharacterized protein</fullName>
    </submittedName>
</protein>
<feature type="region of interest" description="Disordered" evidence="1">
    <location>
        <begin position="79"/>
        <end position="138"/>
    </location>
</feature>
<gene>
    <name evidence="2" type="ORF">PR048_008553</name>
</gene>
<evidence type="ECO:0000313" key="2">
    <source>
        <dbReference type="EMBL" id="KAJ8889059.1"/>
    </source>
</evidence>
<evidence type="ECO:0000313" key="3">
    <source>
        <dbReference type="Proteomes" id="UP001159363"/>
    </source>
</evidence>
<dbReference type="Proteomes" id="UP001159363">
    <property type="component" value="Chromosome 3"/>
</dbReference>
<proteinExistence type="predicted"/>
<dbReference type="EMBL" id="JARBHB010000003">
    <property type="protein sequence ID" value="KAJ8889059.1"/>
    <property type="molecule type" value="Genomic_DNA"/>
</dbReference>
<keyword evidence="3" id="KW-1185">Reference proteome</keyword>
<evidence type="ECO:0000256" key="1">
    <source>
        <dbReference type="SAM" id="MobiDB-lite"/>
    </source>
</evidence>
<organism evidence="2 3">
    <name type="scientific">Dryococelus australis</name>
    <dbReference type="NCBI Taxonomy" id="614101"/>
    <lineage>
        <taxon>Eukaryota</taxon>
        <taxon>Metazoa</taxon>
        <taxon>Ecdysozoa</taxon>
        <taxon>Arthropoda</taxon>
        <taxon>Hexapoda</taxon>
        <taxon>Insecta</taxon>
        <taxon>Pterygota</taxon>
        <taxon>Neoptera</taxon>
        <taxon>Polyneoptera</taxon>
        <taxon>Phasmatodea</taxon>
        <taxon>Verophasmatodea</taxon>
        <taxon>Anareolatae</taxon>
        <taxon>Phasmatidae</taxon>
        <taxon>Eurycanthinae</taxon>
        <taxon>Dryococelus</taxon>
    </lineage>
</organism>
<sequence length="138" mass="15464">MVRQESKGLRTAPRRFALHDLVYAQNWGCGPKWFETIIVEVPGPVSCLVLTGGGLRLRQHIDQLGIDVGVSPRCRSFSARQGFSRSTKGPVQDQSLPNPNEEAGFKGFFPPQNLLDQDVHDRPHRPSVKPAWTKDFVM</sequence>
<accession>A0ABQ9HY93</accession>